<accession>A0A7C5X4J6</accession>
<gene>
    <name evidence="2" type="ORF">ENN04_08115</name>
</gene>
<evidence type="ECO:0000313" key="2">
    <source>
        <dbReference type="EMBL" id="HHO74576.1"/>
    </source>
</evidence>
<name>A0A7C5X4J6_9AQUI</name>
<organism evidence="2">
    <name type="scientific">Thermocrinis ruber</name>
    <dbReference type="NCBI Taxonomy" id="75906"/>
    <lineage>
        <taxon>Bacteria</taxon>
        <taxon>Pseudomonadati</taxon>
        <taxon>Aquificota</taxon>
        <taxon>Aquificia</taxon>
        <taxon>Aquificales</taxon>
        <taxon>Aquificaceae</taxon>
        <taxon>Thermocrinis</taxon>
    </lineage>
</organism>
<dbReference type="Pfam" id="PF01408">
    <property type="entry name" value="GFO_IDH_MocA"/>
    <property type="match status" value="1"/>
</dbReference>
<sequence length="260" mass="30113">MHVLLIGLGNMGKKYLSKLEEMGKLPVLCDRDPNKAVGSYPFYCHFEEVKEPVKAVIVAVDPVEHVRLAKFFLESGASVLLEKPPALSKREFMEIYHYPTLYISEIESFSSCLDYFPKDVEEVHIERLGRGRGYLSPLWDLAWHDLYLLQLFFKDLQITSLKVGDVWHLEGRADGVPFSIKTAWEHPNPSRRWLINRGSLILDFAKEEVWKEGRLIHKESRDKLRLMVESFLSGNFDHRSKDRALKNLELLESLKAIDIS</sequence>
<evidence type="ECO:0000259" key="1">
    <source>
        <dbReference type="Pfam" id="PF01408"/>
    </source>
</evidence>
<dbReference type="GO" id="GO:0000166">
    <property type="term" value="F:nucleotide binding"/>
    <property type="evidence" value="ECO:0007669"/>
    <property type="project" value="InterPro"/>
</dbReference>
<comment type="caution">
    <text evidence="2">The sequence shown here is derived from an EMBL/GenBank/DDBJ whole genome shotgun (WGS) entry which is preliminary data.</text>
</comment>
<dbReference type="InterPro" id="IPR000683">
    <property type="entry name" value="Gfo/Idh/MocA-like_OxRdtase_N"/>
</dbReference>
<dbReference type="Gene3D" id="3.40.50.720">
    <property type="entry name" value="NAD(P)-binding Rossmann-like Domain"/>
    <property type="match status" value="1"/>
</dbReference>
<dbReference type="EMBL" id="DSAC01000100">
    <property type="protein sequence ID" value="HHO74576.1"/>
    <property type="molecule type" value="Genomic_DNA"/>
</dbReference>
<dbReference type="Gene3D" id="3.30.360.10">
    <property type="entry name" value="Dihydrodipicolinate Reductase, domain 2"/>
    <property type="match status" value="1"/>
</dbReference>
<reference evidence="2" key="1">
    <citation type="journal article" date="2020" name="mSystems">
        <title>Genome- and Community-Level Interaction Insights into Carbon Utilization and Element Cycling Functions of Hydrothermarchaeota in Hydrothermal Sediment.</title>
        <authorList>
            <person name="Zhou Z."/>
            <person name="Liu Y."/>
            <person name="Xu W."/>
            <person name="Pan J."/>
            <person name="Luo Z.H."/>
            <person name="Li M."/>
        </authorList>
    </citation>
    <scope>NUCLEOTIDE SEQUENCE [LARGE SCALE GENOMIC DNA]</scope>
    <source>
        <strain evidence="2">SpSt-114</strain>
    </source>
</reference>
<dbReference type="InterPro" id="IPR036291">
    <property type="entry name" value="NAD(P)-bd_dom_sf"/>
</dbReference>
<feature type="domain" description="Gfo/Idh/MocA-like oxidoreductase N-terminal" evidence="1">
    <location>
        <begin position="2"/>
        <end position="97"/>
    </location>
</feature>
<proteinExistence type="predicted"/>
<protein>
    <submittedName>
        <fullName evidence="2">Oxidoreductase</fullName>
    </submittedName>
</protein>
<dbReference type="AlphaFoldDB" id="A0A7C5X4J6"/>
<dbReference type="SUPFAM" id="SSF51735">
    <property type="entry name" value="NAD(P)-binding Rossmann-fold domains"/>
    <property type="match status" value="1"/>
</dbReference>